<dbReference type="eggNOG" id="ENOG5031QEA">
    <property type="taxonomic scope" value="Bacteria"/>
</dbReference>
<dbReference type="STRING" id="156978.CIMIT_00050"/>
<dbReference type="Proteomes" id="UP000028780">
    <property type="component" value="Chromosome"/>
</dbReference>
<evidence type="ECO:0000313" key="2">
    <source>
        <dbReference type="Proteomes" id="UP000028780"/>
    </source>
</evidence>
<gene>
    <name evidence="1" type="ORF">CIMIT_00050</name>
</gene>
<keyword evidence="2" id="KW-1185">Reference proteome</keyword>
<dbReference type="AlphaFoldDB" id="A0A076NNI6"/>
<proteinExistence type="predicted"/>
<organism evidence="1 2">
    <name type="scientific">Corynebacterium imitans</name>
    <dbReference type="NCBI Taxonomy" id="156978"/>
    <lineage>
        <taxon>Bacteria</taxon>
        <taxon>Bacillati</taxon>
        <taxon>Actinomycetota</taxon>
        <taxon>Actinomycetes</taxon>
        <taxon>Mycobacteriales</taxon>
        <taxon>Corynebacteriaceae</taxon>
        <taxon>Corynebacterium</taxon>
    </lineage>
</organism>
<protein>
    <submittedName>
        <fullName evidence="1">TetR family transcriptional regulator</fullName>
    </submittedName>
</protein>
<evidence type="ECO:0000313" key="1">
    <source>
        <dbReference type="EMBL" id="AIJ32532.1"/>
    </source>
</evidence>
<name>A0A076NNI6_9CORY</name>
<sequence>MRGMSAEQLLAVADEYCEVTGARVRSFSALVACAAIPGARVHGVPVFDTVGRAAEALAAAVRRMEPLTAGNSGFALVAAEVYRRWVGETP</sequence>
<dbReference type="HOGENOM" id="CLU_181625_1_0_11"/>
<reference evidence="1 2" key="1">
    <citation type="submission" date="2014-08" db="EMBL/GenBank/DDBJ databases">
        <title>Complete genome sequence of Corynebacterium imitans DSM 44264, isolated from a five-month-old boy with suspected pharyngeal diphtheria.</title>
        <authorList>
            <person name="Mollmann S."/>
            <person name="Albersmeier A."/>
            <person name="Ruckert C."/>
            <person name="Tauch A."/>
        </authorList>
    </citation>
    <scope>NUCLEOTIDE SEQUENCE [LARGE SCALE GENOMIC DNA]</scope>
    <source>
        <strain evidence="1 2">DSM 44264</strain>
    </source>
</reference>
<dbReference type="KEGG" id="cii:CIMIT_00050"/>
<accession>A0A076NNI6</accession>
<dbReference type="EMBL" id="CP009211">
    <property type="protein sequence ID" value="AIJ32532.1"/>
    <property type="molecule type" value="Genomic_DNA"/>
</dbReference>